<dbReference type="InterPro" id="IPR038765">
    <property type="entry name" value="Papain-like_cys_pep_sf"/>
</dbReference>
<feature type="coiled-coil region" evidence="1">
    <location>
        <begin position="218"/>
        <end position="245"/>
    </location>
</feature>
<dbReference type="Pfam" id="PF09331">
    <property type="entry name" value="DUF1985"/>
    <property type="match status" value="1"/>
</dbReference>
<dbReference type="AlphaFoldDB" id="A0A1S4C257"/>
<dbReference type="PANTHER" id="PTHR48449:SF1">
    <property type="entry name" value="DUF1985 DOMAIN-CONTAINING PROTEIN"/>
    <property type="match status" value="1"/>
</dbReference>
<dbReference type="PANTHER" id="PTHR48449">
    <property type="entry name" value="DUF1985 DOMAIN-CONTAINING PROTEIN"/>
    <property type="match status" value="1"/>
</dbReference>
<dbReference type="RefSeq" id="XP_016495227.1">
    <property type="nucleotide sequence ID" value="XM_016639741.1"/>
</dbReference>
<dbReference type="SUPFAM" id="SSF54001">
    <property type="entry name" value="Cysteine proteinases"/>
    <property type="match status" value="1"/>
</dbReference>
<evidence type="ECO:0000259" key="2">
    <source>
        <dbReference type="Pfam" id="PF09331"/>
    </source>
</evidence>
<accession>A0A1S4C257</accession>
<proteinExistence type="predicted"/>
<gene>
    <name evidence="3" type="primary">LOC107814334</name>
</gene>
<organism evidence="3">
    <name type="scientific">Nicotiana tabacum</name>
    <name type="common">Common tobacco</name>
    <dbReference type="NCBI Taxonomy" id="4097"/>
    <lineage>
        <taxon>Eukaryota</taxon>
        <taxon>Viridiplantae</taxon>
        <taxon>Streptophyta</taxon>
        <taxon>Embryophyta</taxon>
        <taxon>Tracheophyta</taxon>
        <taxon>Spermatophyta</taxon>
        <taxon>Magnoliopsida</taxon>
        <taxon>eudicotyledons</taxon>
        <taxon>Gunneridae</taxon>
        <taxon>Pentapetalae</taxon>
        <taxon>asterids</taxon>
        <taxon>lamiids</taxon>
        <taxon>Solanales</taxon>
        <taxon>Solanaceae</taxon>
        <taxon>Nicotianoideae</taxon>
        <taxon>Nicotianeae</taxon>
        <taxon>Nicotiana</taxon>
    </lineage>
</organism>
<protein>
    <recommendedName>
        <fullName evidence="2">DUF1985 domain-containing protein</fullName>
    </recommendedName>
</protein>
<name>A0A1S4C257_TOBAC</name>
<keyword evidence="1" id="KW-0175">Coiled coil</keyword>
<dbReference type="KEGG" id="nta:107814334"/>
<evidence type="ECO:0000313" key="3">
    <source>
        <dbReference type="RefSeq" id="XP_016495227.1"/>
    </source>
</evidence>
<reference evidence="3" key="1">
    <citation type="submission" date="2025-08" db="UniProtKB">
        <authorList>
            <consortium name="RefSeq"/>
        </authorList>
    </citation>
    <scope>IDENTIFICATION</scope>
</reference>
<dbReference type="OrthoDB" id="1305596at2759"/>
<feature type="domain" description="DUF1985" evidence="2">
    <location>
        <begin position="37"/>
        <end position="142"/>
    </location>
</feature>
<dbReference type="InterPro" id="IPR015410">
    <property type="entry name" value="DUF1985"/>
</dbReference>
<dbReference type="PaxDb" id="4097-A0A1S4C257"/>
<sequence length="651" mass="74354">MKHLNSRQFAMFRETCFGYFLDLPIVGMQPRLIHSLLLREVVHDNRDELWLSLNGSKIRFGIGEFALVTDLNCTGVAHKRYDYNKSCGLIDRCFPGIKKLNSQAIIDCFEGKRWSSDQDAMKIVVLYFINSFLLSSLPDSLVSIAKDQIAVFVQHRIPRITSWKVINNPTSSEASKLLSDRKLKMRNIFPTTLEKSSMDVLEFFDDTLEDNATDATDSMDLLAEVKRLSKSQKELKEDFQMIKKELQMLNLFIAESNSNLVNAVESLSKKVDISSASEHEGGLCKRDMYVGSDGLHDKEDVDCGYNETYRFDNKNDENEAHIDGLGVYQDADFGAGETAIDPMEEYYIDVLESHIVKYTNPSIAAKDLMDEYYVDVPESQIVKYTNSMASEHTPEYSKRERRPASIYKSPFLTNFPSGASSAGGSSMKTIITGGHPFVCFASDNDYNKITSEFKTWVTTGLRTKRKTCVYAKKDNALHPLFEFGVLHVGKKEWFHKLAYKGQPITDSYVDVLFYYLRKMGKYDPDVQIKFTSTNYLFDLKIKALPWHTVDHILFPINAVYNDYWVLAVMSFKERCIFLYDSKENASHKSKVRKGVDAYAVIIPYFLCALGFYNKRNDIELNKGSYKDKTQEEQFDVVMVDGLPVQQAMAAP</sequence>
<evidence type="ECO:0000256" key="1">
    <source>
        <dbReference type="SAM" id="Coils"/>
    </source>
</evidence>
<dbReference type="Gene3D" id="3.40.395.10">
    <property type="entry name" value="Adenoviral Proteinase, Chain A"/>
    <property type="match status" value="1"/>
</dbReference>
<dbReference type="OMA" id="TEHRIKS"/>